<sequence length="115" mass="13259">MKLLEEKFLELEQQLQVPTTKTLQLDDQNRWNTTYEMLQSALENGTDSGRHHRKKQRFCLEILSKLESEISHAQEASSGLANLASKAESEAQSLKDALQRLKAETGDNLELYRRR</sequence>
<proteinExistence type="predicted"/>
<evidence type="ECO:0000313" key="1">
    <source>
        <dbReference type="EMBL" id="KAI3767101.1"/>
    </source>
</evidence>
<protein>
    <submittedName>
        <fullName evidence="1">Uncharacterized protein</fullName>
    </submittedName>
</protein>
<keyword evidence="2" id="KW-1185">Reference proteome</keyword>
<accession>A0ACB9F871</accession>
<organism evidence="1 2">
    <name type="scientific">Cichorium intybus</name>
    <name type="common">Chicory</name>
    <dbReference type="NCBI Taxonomy" id="13427"/>
    <lineage>
        <taxon>Eukaryota</taxon>
        <taxon>Viridiplantae</taxon>
        <taxon>Streptophyta</taxon>
        <taxon>Embryophyta</taxon>
        <taxon>Tracheophyta</taxon>
        <taxon>Spermatophyta</taxon>
        <taxon>Magnoliopsida</taxon>
        <taxon>eudicotyledons</taxon>
        <taxon>Gunneridae</taxon>
        <taxon>Pentapetalae</taxon>
        <taxon>asterids</taxon>
        <taxon>campanulids</taxon>
        <taxon>Asterales</taxon>
        <taxon>Asteraceae</taxon>
        <taxon>Cichorioideae</taxon>
        <taxon>Cichorieae</taxon>
        <taxon>Cichoriinae</taxon>
        <taxon>Cichorium</taxon>
    </lineage>
</organism>
<dbReference type="Proteomes" id="UP001055811">
    <property type="component" value="Linkage Group LG03"/>
</dbReference>
<name>A0ACB9F871_CICIN</name>
<comment type="caution">
    <text evidence="1">The sequence shown here is derived from an EMBL/GenBank/DDBJ whole genome shotgun (WGS) entry which is preliminary data.</text>
</comment>
<reference evidence="2" key="1">
    <citation type="journal article" date="2022" name="Mol. Ecol. Resour.">
        <title>The genomes of chicory, endive, great burdock and yacon provide insights into Asteraceae palaeo-polyploidization history and plant inulin production.</title>
        <authorList>
            <person name="Fan W."/>
            <person name="Wang S."/>
            <person name="Wang H."/>
            <person name="Wang A."/>
            <person name="Jiang F."/>
            <person name="Liu H."/>
            <person name="Zhao H."/>
            <person name="Xu D."/>
            <person name="Zhang Y."/>
        </authorList>
    </citation>
    <scope>NUCLEOTIDE SEQUENCE [LARGE SCALE GENOMIC DNA]</scope>
    <source>
        <strain evidence="2">cv. Punajuju</strain>
    </source>
</reference>
<gene>
    <name evidence="1" type="ORF">L2E82_17187</name>
</gene>
<dbReference type="EMBL" id="CM042011">
    <property type="protein sequence ID" value="KAI3767101.1"/>
    <property type="molecule type" value="Genomic_DNA"/>
</dbReference>
<evidence type="ECO:0000313" key="2">
    <source>
        <dbReference type="Proteomes" id="UP001055811"/>
    </source>
</evidence>
<reference evidence="1 2" key="2">
    <citation type="journal article" date="2022" name="Mol. Ecol. Resour.">
        <title>The genomes of chicory, endive, great burdock and yacon provide insights into Asteraceae paleo-polyploidization history and plant inulin production.</title>
        <authorList>
            <person name="Fan W."/>
            <person name="Wang S."/>
            <person name="Wang H."/>
            <person name="Wang A."/>
            <person name="Jiang F."/>
            <person name="Liu H."/>
            <person name="Zhao H."/>
            <person name="Xu D."/>
            <person name="Zhang Y."/>
        </authorList>
    </citation>
    <scope>NUCLEOTIDE SEQUENCE [LARGE SCALE GENOMIC DNA]</scope>
    <source>
        <strain evidence="2">cv. Punajuju</strain>
        <tissue evidence="1">Leaves</tissue>
    </source>
</reference>